<comment type="caution">
    <text evidence="2">The sequence shown here is derived from an EMBL/GenBank/DDBJ whole genome shotgun (WGS) entry which is preliminary data.</text>
</comment>
<accession>A0A7V8NSJ2</accession>
<dbReference type="SUPFAM" id="SSF46785">
    <property type="entry name" value="Winged helix' DNA-binding domain"/>
    <property type="match status" value="1"/>
</dbReference>
<evidence type="ECO:0000259" key="1">
    <source>
        <dbReference type="Pfam" id="PF03551"/>
    </source>
</evidence>
<dbReference type="InterPro" id="IPR036388">
    <property type="entry name" value="WH-like_DNA-bd_sf"/>
</dbReference>
<feature type="domain" description="Transcription regulator PadR N-terminal" evidence="1">
    <location>
        <begin position="21"/>
        <end position="93"/>
    </location>
</feature>
<dbReference type="InterPro" id="IPR036390">
    <property type="entry name" value="WH_DNA-bd_sf"/>
</dbReference>
<dbReference type="Pfam" id="PF03551">
    <property type="entry name" value="PadR"/>
    <property type="match status" value="1"/>
</dbReference>
<gene>
    <name evidence="2" type="ORF">HRJ53_15780</name>
</gene>
<proteinExistence type="predicted"/>
<dbReference type="PANTHER" id="PTHR33169">
    <property type="entry name" value="PADR-FAMILY TRANSCRIPTIONAL REGULATOR"/>
    <property type="match status" value="1"/>
</dbReference>
<dbReference type="EMBL" id="JACDQQ010001514">
    <property type="protein sequence ID" value="MBA0086440.1"/>
    <property type="molecule type" value="Genomic_DNA"/>
</dbReference>
<keyword evidence="3" id="KW-1185">Reference proteome</keyword>
<sequence length="115" mass="13314">MRHVGAQPNEARRLTEPVLLILMSLADQPRHGYALMKDIESLSQGRVRLSTGTLYGALHRLLEDRSIERFELEDRSREKQAYRLTVAGRRQLEMELDRLRQLTRAGMSRLRASEA</sequence>
<evidence type="ECO:0000313" key="2">
    <source>
        <dbReference type="EMBL" id="MBA0086440.1"/>
    </source>
</evidence>
<dbReference type="InterPro" id="IPR005149">
    <property type="entry name" value="Tscrpt_reg_PadR_N"/>
</dbReference>
<dbReference type="AlphaFoldDB" id="A0A7V8NSJ2"/>
<evidence type="ECO:0000313" key="3">
    <source>
        <dbReference type="Proteomes" id="UP000567293"/>
    </source>
</evidence>
<protein>
    <submittedName>
        <fullName evidence="2">Helix-turn-helix transcriptional regulator</fullName>
    </submittedName>
</protein>
<dbReference type="InterPro" id="IPR052509">
    <property type="entry name" value="Metal_resp_DNA-bind_regulator"/>
</dbReference>
<dbReference type="PANTHER" id="PTHR33169:SF13">
    <property type="entry name" value="PADR-FAMILY TRANSCRIPTIONAL REGULATOR"/>
    <property type="match status" value="1"/>
</dbReference>
<organism evidence="2 3">
    <name type="scientific">Candidatus Acidiferrum panamense</name>
    <dbReference type="NCBI Taxonomy" id="2741543"/>
    <lineage>
        <taxon>Bacteria</taxon>
        <taxon>Pseudomonadati</taxon>
        <taxon>Acidobacteriota</taxon>
        <taxon>Terriglobia</taxon>
        <taxon>Candidatus Acidiferrales</taxon>
        <taxon>Candidatus Acidiferrum</taxon>
    </lineage>
</organism>
<name>A0A7V8NSJ2_9BACT</name>
<reference evidence="2" key="1">
    <citation type="submission" date="2020-06" db="EMBL/GenBank/DDBJ databases">
        <title>Legume-microbial interactions unlock mineral nutrients during tropical forest succession.</title>
        <authorList>
            <person name="Epihov D.Z."/>
        </authorList>
    </citation>
    <scope>NUCLEOTIDE SEQUENCE [LARGE SCALE GENOMIC DNA]</scope>
    <source>
        <strain evidence="2">Pan2503</strain>
    </source>
</reference>
<dbReference type="Gene3D" id="1.10.10.10">
    <property type="entry name" value="Winged helix-like DNA-binding domain superfamily/Winged helix DNA-binding domain"/>
    <property type="match status" value="1"/>
</dbReference>
<dbReference type="Proteomes" id="UP000567293">
    <property type="component" value="Unassembled WGS sequence"/>
</dbReference>